<evidence type="ECO:0000256" key="1">
    <source>
        <dbReference type="ARBA" id="ARBA00001974"/>
    </source>
</evidence>
<dbReference type="AlphaFoldDB" id="A0A415E781"/>
<dbReference type="Proteomes" id="UP000284841">
    <property type="component" value="Unassembled WGS sequence"/>
</dbReference>
<proteinExistence type="predicted"/>
<name>A0A415E781_9FIRM</name>
<evidence type="ECO:0000259" key="5">
    <source>
        <dbReference type="PROSITE" id="PS51387"/>
    </source>
</evidence>
<dbReference type="STRING" id="1776384.GCA_900086585_02879"/>
<evidence type="ECO:0000256" key="2">
    <source>
        <dbReference type="ARBA" id="ARBA00022630"/>
    </source>
</evidence>
<sequence>MKDNRITENLILQLQEVVGSDYVITGKERTEAYLYDEVEKTYRPEAATDCVVVKPASTEEVSGILKAADQAAAPVVVRGGATGLAGGCTPVVDSIIISTERLNHIVEIDQENMVAVLEAGVTLMDLLEELEKYEGLSFPVHPGDEGAQMGGMAVTNAGGARAVRHGVMRKHILGLTAVLPNGEILELGGKLIKNNAGYNLTQLLLGSEGTLAVVTRVILKIFPKEKASATIVAPFEKIEDACHAVTDILRSGYTPLAVEYMDKRLFVDTAKMLGLKWQAEQGNADLLIILSERTEQQLYDAVRAINEICEKNGAYPCLYAGKQKEEEELLLVRSQHYELIKDEICDSFDMAVPVSYVSQFILGLKELVAEYGTGTNIIAHIADGNVHNDILFLPDGTIPPYADELKHKMYDLCYSFDGTVTGEHGIGKIRVEELAQQKDPAELALMKGIKDVFDPKGIMNPGALFDL</sequence>
<keyword evidence="4" id="KW-0560">Oxidoreductase</keyword>
<dbReference type="InterPro" id="IPR016169">
    <property type="entry name" value="FAD-bd_PCMH_sub2"/>
</dbReference>
<dbReference type="Gene3D" id="3.30.43.10">
    <property type="entry name" value="Uridine Diphospho-n-acetylenolpyruvylglucosamine Reductase, domain 2"/>
    <property type="match status" value="1"/>
</dbReference>
<dbReference type="Gene3D" id="3.30.70.2740">
    <property type="match status" value="1"/>
</dbReference>
<dbReference type="GO" id="GO:0016491">
    <property type="term" value="F:oxidoreductase activity"/>
    <property type="evidence" value="ECO:0007669"/>
    <property type="project" value="UniProtKB-KW"/>
</dbReference>
<dbReference type="InterPro" id="IPR006094">
    <property type="entry name" value="Oxid_FAD_bind_N"/>
</dbReference>
<dbReference type="Pfam" id="PF02913">
    <property type="entry name" value="FAD-oxidase_C"/>
    <property type="match status" value="1"/>
</dbReference>
<keyword evidence="2" id="KW-0285">Flavoprotein</keyword>
<dbReference type="Gene3D" id="1.10.45.10">
    <property type="entry name" value="Vanillyl-alcohol Oxidase, Chain A, domain 4"/>
    <property type="match status" value="1"/>
</dbReference>
<dbReference type="InterPro" id="IPR016164">
    <property type="entry name" value="FAD-linked_Oxase-like_C"/>
</dbReference>
<dbReference type="SUPFAM" id="SSF56176">
    <property type="entry name" value="FAD-binding/transporter-associated domain-like"/>
    <property type="match status" value="1"/>
</dbReference>
<gene>
    <name evidence="6" type="ORF">DW099_02865</name>
</gene>
<dbReference type="InterPro" id="IPR016166">
    <property type="entry name" value="FAD-bd_PCMH"/>
</dbReference>
<organism evidence="6 7">
    <name type="scientific">Emergencia timonensis</name>
    <dbReference type="NCBI Taxonomy" id="1776384"/>
    <lineage>
        <taxon>Bacteria</taxon>
        <taxon>Bacillati</taxon>
        <taxon>Bacillota</taxon>
        <taxon>Clostridia</taxon>
        <taxon>Peptostreptococcales</taxon>
        <taxon>Anaerovoracaceae</taxon>
        <taxon>Emergencia</taxon>
    </lineage>
</organism>
<dbReference type="InterPro" id="IPR004113">
    <property type="entry name" value="FAD-bd_oxidored_4_C"/>
</dbReference>
<comment type="cofactor">
    <cofactor evidence="1">
        <name>FAD</name>
        <dbReference type="ChEBI" id="CHEBI:57692"/>
    </cofactor>
</comment>
<dbReference type="InterPro" id="IPR016167">
    <property type="entry name" value="FAD-bd_PCMH_sub1"/>
</dbReference>
<evidence type="ECO:0000256" key="3">
    <source>
        <dbReference type="ARBA" id="ARBA00022827"/>
    </source>
</evidence>
<dbReference type="Gene3D" id="3.30.465.10">
    <property type="match status" value="1"/>
</dbReference>
<evidence type="ECO:0000313" key="6">
    <source>
        <dbReference type="EMBL" id="RHJ89530.1"/>
    </source>
</evidence>
<dbReference type="InterPro" id="IPR051914">
    <property type="entry name" value="FAD-linked_OxidoTrans_Type4"/>
</dbReference>
<dbReference type="InterPro" id="IPR036318">
    <property type="entry name" value="FAD-bd_PCMH-like_sf"/>
</dbReference>
<dbReference type="Pfam" id="PF01565">
    <property type="entry name" value="FAD_binding_4"/>
    <property type="match status" value="1"/>
</dbReference>
<dbReference type="EMBL" id="QRMS01000001">
    <property type="protein sequence ID" value="RHJ89530.1"/>
    <property type="molecule type" value="Genomic_DNA"/>
</dbReference>
<feature type="domain" description="FAD-binding PCMH-type" evidence="5">
    <location>
        <begin position="44"/>
        <end position="224"/>
    </location>
</feature>
<dbReference type="SUPFAM" id="SSF55103">
    <property type="entry name" value="FAD-linked oxidases, C-terminal domain"/>
    <property type="match status" value="1"/>
</dbReference>
<comment type="caution">
    <text evidence="6">The sequence shown here is derived from an EMBL/GenBank/DDBJ whole genome shotgun (WGS) entry which is preliminary data.</text>
</comment>
<dbReference type="FunFam" id="1.10.45.10:FF:000001">
    <property type="entry name" value="D-lactate dehydrogenase mitochondrial"/>
    <property type="match status" value="1"/>
</dbReference>
<keyword evidence="7" id="KW-1185">Reference proteome</keyword>
<dbReference type="PANTHER" id="PTHR42934">
    <property type="entry name" value="GLYCOLATE OXIDASE SUBUNIT GLCD"/>
    <property type="match status" value="1"/>
</dbReference>
<accession>A0A415E781</accession>
<dbReference type="GO" id="GO:0071949">
    <property type="term" value="F:FAD binding"/>
    <property type="evidence" value="ECO:0007669"/>
    <property type="project" value="InterPro"/>
</dbReference>
<keyword evidence="3" id="KW-0274">FAD</keyword>
<evidence type="ECO:0000256" key="4">
    <source>
        <dbReference type="ARBA" id="ARBA00023002"/>
    </source>
</evidence>
<dbReference type="PANTHER" id="PTHR42934:SF2">
    <property type="entry name" value="GLYCOLATE OXIDASE SUBUNIT GLCD"/>
    <property type="match status" value="1"/>
</dbReference>
<reference evidence="6 7" key="1">
    <citation type="submission" date="2018-08" db="EMBL/GenBank/DDBJ databases">
        <title>A genome reference for cultivated species of the human gut microbiota.</title>
        <authorList>
            <person name="Zou Y."/>
            <person name="Xue W."/>
            <person name="Luo G."/>
        </authorList>
    </citation>
    <scope>NUCLEOTIDE SEQUENCE [LARGE SCALE GENOMIC DNA]</scope>
    <source>
        <strain evidence="6 7">AM07-24</strain>
    </source>
</reference>
<dbReference type="RefSeq" id="WP_118333648.1">
    <property type="nucleotide sequence ID" value="NZ_AP025567.1"/>
</dbReference>
<protein>
    <submittedName>
        <fullName evidence="6">FAD-binding oxidoreductase</fullName>
    </submittedName>
</protein>
<dbReference type="OrthoDB" id="9767256at2"/>
<dbReference type="PROSITE" id="PS51387">
    <property type="entry name" value="FAD_PCMH"/>
    <property type="match status" value="1"/>
</dbReference>
<dbReference type="InterPro" id="IPR016171">
    <property type="entry name" value="Vanillyl_alc_oxidase_C-sub2"/>
</dbReference>
<evidence type="ECO:0000313" key="7">
    <source>
        <dbReference type="Proteomes" id="UP000284841"/>
    </source>
</evidence>